<dbReference type="Pfam" id="PF07596">
    <property type="entry name" value="SBP_bac_10"/>
    <property type="match status" value="1"/>
</dbReference>
<dbReference type="InterPro" id="IPR012902">
    <property type="entry name" value="N_methyl_site"/>
</dbReference>
<name>F2ASK7_RHOBT</name>
<dbReference type="Proteomes" id="UP000006222">
    <property type="component" value="Unassembled WGS sequence"/>
</dbReference>
<evidence type="ECO:0000259" key="1">
    <source>
        <dbReference type="Pfam" id="PF07596"/>
    </source>
</evidence>
<evidence type="ECO:0000313" key="3">
    <source>
        <dbReference type="Proteomes" id="UP000006222"/>
    </source>
</evidence>
<evidence type="ECO:0000313" key="2">
    <source>
        <dbReference type="EMBL" id="EGF27356.1"/>
    </source>
</evidence>
<dbReference type="PROSITE" id="PS00409">
    <property type="entry name" value="PROKAR_NTER_METHYL"/>
    <property type="match status" value="1"/>
</dbReference>
<feature type="domain" description="DUF1559" evidence="1">
    <location>
        <begin position="35"/>
        <end position="380"/>
    </location>
</feature>
<gene>
    <name evidence="2" type="ORF">RBWH47_02092</name>
</gene>
<reference evidence="2 3" key="1">
    <citation type="journal article" date="2013" name="Mar. Genomics">
        <title>Expression of sulfatases in Rhodopirellula baltica and the diversity of sulfatases in the genus Rhodopirellula.</title>
        <authorList>
            <person name="Wegner C.E."/>
            <person name="Richter-Heitmann T."/>
            <person name="Klindworth A."/>
            <person name="Klockow C."/>
            <person name="Richter M."/>
            <person name="Achstetter T."/>
            <person name="Glockner F.O."/>
            <person name="Harder J."/>
        </authorList>
    </citation>
    <scope>NUCLEOTIDE SEQUENCE [LARGE SCALE GENOMIC DNA]</scope>
    <source>
        <strain evidence="2 3">WH47</strain>
    </source>
</reference>
<dbReference type="AlphaFoldDB" id="F2ASK7"/>
<comment type="caution">
    <text evidence="2">The sequence shown here is derived from an EMBL/GenBank/DDBJ whole genome shotgun (WGS) entry which is preliminary data.</text>
</comment>
<dbReference type="Pfam" id="PF07963">
    <property type="entry name" value="N_methyl"/>
    <property type="match status" value="1"/>
</dbReference>
<dbReference type="PATRIC" id="fig|991778.3.peg.2869"/>
<protein>
    <recommendedName>
        <fullName evidence="1">DUF1559 domain-containing protein</fullName>
    </recommendedName>
</protein>
<sequence length="424" mass="45542">MKRFRLPPKGFTLVELLVVIAIIGVLVGLLLPAVQAAREAARRMSCSNNFKQLGLAMHNYHSAYNQLPMHGAGTDGPGGTPAIARGNSANPSTDWWGNFATNNAWRLSALVGMTPFVEQQGLWEEISNPSLVNALDPTTPLATPWPPMGPTVEFLEYRPWMTNLPTLRCPSDPGQGLPGQGRTNYGLCLGDSMEWSVRGPVNPPARTNSGGTPNWKYAQHSGWAQRSRAADRGMFVPHANAKFRDVLDGLSNTIAMAELITDVGDRDTRGIQSLNGNPPNEVRANPRFCVEDGQIDPARPQFWVAGLGVQGANGGRGFKWADFRPNFSGVHTIAPPNAAICGGNNAGQTGMFPPSSRHQGGVHILMGDGAVKFITDSIDAGNQNHEMVWQNASMATAKPGSKSPYGVWGALGTKGGREIIDEEF</sequence>
<dbReference type="InterPro" id="IPR011453">
    <property type="entry name" value="DUF1559"/>
</dbReference>
<dbReference type="NCBIfam" id="TIGR02532">
    <property type="entry name" value="IV_pilin_GFxxxE"/>
    <property type="match status" value="1"/>
</dbReference>
<dbReference type="NCBIfam" id="TIGR04294">
    <property type="entry name" value="pre_pil_HX9DG"/>
    <property type="match status" value="1"/>
</dbReference>
<dbReference type="InterPro" id="IPR027558">
    <property type="entry name" value="Pre_pil_HX9DG_C"/>
</dbReference>
<dbReference type="RefSeq" id="WP_007326618.1">
    <property type="nucleotide sequence ID" value="NZ_AFAR01000148.1"/>
</dbReference>
<dbReference type="PANTHER" id="PTHR30093:SF2">
    <property type="entry name" value="TYPE II SECRETION SYSTEM PROTEIN H"/>
    <property type="match status" value="1"/>
</dbReference>
<dbReference type="Gene3D" id="3.30.700.10">
    <property type="entry name" value="Glycoprotein, Type 4 Pilin"/>
    <property type="match status" value="1"/>
</dbReference>
<dbReference type="SUPFAM" id="SSF54523">
    <property type="entry name" value="Pili subunits"/>
    <property type="match status" value="1"/>
</dbReference>
<dbReference type="PANTHER" id="PTHR30093">
    <property type="entry name" value="GENERAL SECRETION PATHWAY PROTEIN G"/>
    <property type="match status" value="1"/>
</dbReference>
<accession>F2ASK7</accession>
<dbReference type="EMBL" id="AFAR01000148">
    <property type="protein sequence ID" value="EGF27356.1"/>
    <property type="molecule type" value="Genomic_DNA"/>
</dbReference>
<organism evidence="2 3">
    <name type="scientific">Rhodopirellula baltica WH47</name>
    <dbReference type="NCBI Taxonomy" id="991778"/>
    <lineage>
        <taxon>Bacteria</taxon>
        <taxon>Pseudomonadati</taxon>
        <taxon>Planctomycetota</taxon>
        <taxon>Planctomycetia</taxon>
        <taxon>Pirellulales</taxon>
        <taxon>Pirellulaceae</taxon>
        <taxon>Rhodopirellula</taxon>
    </lineage>
</organism>
<proteinExistence type="predicted"/>
<dbReference type="InterPro" id="IPR045584">
    <property type="entry name" value="Pilin-like"/>
</dbReference>